<evidence type="ECO:0000256" key="2">
    <source>
        <dbReference type="ARBA" id="ARBA00022490"/>
    </source>
</evidence>
<evidence type="ECO:0000313" key="4">
    <source>
        <dbReference type="Ensembl" id="ENSTRUP00000070122.1"/>
    </source>
</evidence>
<keyword evidence="5" id="KW-1185">Reference proteome</keyword>
<evidence type="ECO:0000259" key="3">
    <source>
        <dbReference type="PROSITE" id="PS50097"/>
    </source>
</evidence>
<dbReference type="InterPro" id="IPR011333">
    <property type="entry name" value="SKP1/BTB/POZ_sf"/>
</dbReference>
<dbReference type="Ensembl" id="ENSTRUT00000079320.1">
    <property type="protein sequence ID" value="ENSTRUP00000070122.1"/>
    <property type="gene ID" value="ENSTRUG00000007490.3"/>
</dbReference>
<dbReference type="FunFam" id="1.25.40.420:FF:000004">
    <property type="entry name" value="BTB/POZ domain-containing protein 2"/>
    <property type="match status" value="1"/>
</dbReference>
<dbReference type="InterPro" id="IPR000210">
    <property type="entry name" value="BTB/POZ_dom"/>
</dbReference>
<sequence length="533" mass="57857">HCLNSPPLHLRAPPSCFSSSSAPCARTAPPGRSDVTAQGARERGRLINVFRNSAAAGAAAAGAMAAPASNMAAAAASNANQAAAPTATPAAASVLVYREPVYNWQATKSTVKERFAFLFNNEVLSDVHFLVGKGMGVQRIPAHRFVLAVGSAVFDAMFNGGMATTSTEIELPDVEPAAFLALLKFLYSDEVQIGPETVMTTLYTAKKYAVPALEAHCVEFLKKNLRADNAFMLLTQARLFDEPQLASLCLENIDKNTGDALAAEGFTDIDLDTLVAVLERDTLGVREVRLFSAAVRWAEAEAHRQQLQPTPENKRKVLGKALTLIRFPLMTIEEFAAGPAQSNILSDREVVSLFLHFTVNPKPRVDFIDRPRCCLRGKECSITRFGQVESRWGYSGTSDRIRFSVNRRIFVVGFGLYGSIHGPTDYQVNIQIIHTDSNTVLGQNDTGFSCDGSANTFRVMFKEPVEILPNVNYTACATLKGPDSHYGTKGMRKVTHESSSTGTKTCFTFCYAAGNNNGTSVEDGQIPEVIFYT</sequence>
<dbReference type="InterPro" id="IPR038648">
    <property type="entry name" value="PHR_sf"/>
</dbReference>
<organism evidence="4 5">
    <name type="scientific">Takifugu rubripes</name>
    <name type="common">Japanese pufferfish</name>
    <name type="synonym">Fugu rubripes</name>
    <dbReference type="NCBI Taxonomy" id="31033"/>
    <lineage>
        <taxon>Eukaryota</taxon>
        <taxon>Metazoa</taxon>
        <taxon>Chordata</taxon>
        <taxon>Craniata</taxon>
        <taxon>Vertebrata</taxon>
        <taxon>Euteleostomi</taxon>
        <taxon>Actinopterygii</taxon>
        <taxon>Neopterygii</taxon>
        <taxon>Teleostei</taxon>
        <taxon>Neoteleostei</taxon>
        <taxon>Acanthomorphata</taxon>
        <taxon>Eupercaria</taxon>
        <taxon>Tetraodontiformes</taxon>
        <taxon>Tetradontoidea</taxon>
        <taxon>Tetraodontidae</taxon>
        <taxon>Takifugu</taxon>
    </lineage>
</organism>
<dbReference type="GO" id="GO:0005829">
    <property type="term" value="C:cytosol"/>
    <property type="evidence" value="ECO:0007669"/>
    <property type="project" value="TreeGrafter"/>
</dbReference>
<dbReference type="InterPro" id="IPR011705">
    <property type="entry name" value="BACK"/>
</dbReference>
<dbReference type="InterPro" id="IPR012983">
    <property type="entry name" value="PHR"/>
</dbReference>
<dbReference type="Pfam" id="PF08005">
    <property type="entry name" value="PHR"/>
    <property type="match status" value="1"/>
</dbReference>
<dbReference type="FunFam" id="3.30.710.10:FF:000037">
    <property type="entry name" value="BTB (POZ) domain containing 1"/>
    <property type="match status" value="1"/>
</dbReference>
<dbReference type="Pfam" id="PF00651">
    <property type="entry name" value="BTB"/>
    <property type="match status" value="1"/>
</dbReference>
<dbReference type="SUPFAM" id="SSF54695">
    <property type="entry name" value="POZ domain"/>
    <property type="match status" value="1"/>
</dbReference>
<dbReference type="GeneTree" id="ENSGT00940000159179"/>
<evidence type="ECO:0000256" key="1">
    <source>
        <dbReference type="ARBA" id="ARBA00004496"/>
    </source>
</evidence>
<dbReference type="Pfam" id="PF07707">
    <property type="entry name" value="BACK"/>
    <property type="match status" value="1"/>
</dbReference>
<gene>
    <name evidence="4" type="primary">LOC101078272</name>
</gene>
<evidence type="ECO:0000313" key="5">
    <source>
        <dbReference type="Proteomes" id="UP000005226"/>
    </source>
</evidence>
<dbReference type="FunFam" id="2.60.120.820:FF:000004">
    <property type="entry name" value="BTB/POZ domain-containing protein 2"/>
    <property type="match status" value="1"/>
</dbReference>
<dbReference type="Proteomes" id="UP000005226">
    <property type="component" value="Chromosome 22"/>
</dbReference>
<reference evidence="4" key="2">
    <citation type="submission" date="2025-08" db="UniProtKB">
        <authorList>
            <consortium name="Ensembl"/>
        </authorList>
    </citation>
    <scope>IDENTIFICATION</scope>
</reference>
<dbReference type="GO" id="GO:0000932">
    <property type="term" value="C:P-body"/>
    <property type="evidence" value="ECO:0007669"/>
    <property type="project" value="UniProtKB-ARBA"/>
</dbReference>
<protein>
    <submittedName>
        <fullName evidence="4">BTB domain containing 2</fullName>
    </submittedName>
</protein>
<name>A0A674NAC3_TAKRU</name>
<reference evidence="4 5" key="1">
    <citation type="journal article" date="2011" name="Genome Biol. Evol.">
        <title>Integration of the genetic map and genome assembly of fugu facilitates insights into distinct features of genome evolution in teleosts and mammals.</title>
        <authorList>
            <person name="Kai W."/>
            <person name="Kikuchi K."/>
            <person name="Tohari S."/>
            <person name="Chew A.K."/>
            <person name="Tay A."/>
            <person name="Fujiwara A."/>
            <person name="Hosoya S."/>
            <person name="Suetake H."/>
            <person name="Naruse K."/>
            <person name="Brenner S."/>
            <person name="Suzuki Y."/>
            <person name="Venkatesh B."/>
        </authorList>
    </citation>
    <scope>NUCLEOTIDE SEQUENCE [LARGE SCALE GENOMIC DNA]</scope>
</reference>
<dbReference type="Gene3D" id="3.30.710.10">
    <property type="entry name" value="Potassium Channel Kv1.1, Chain A"/>
    <property type="match status" value="1"/>
</dbReference>
<accession>A0A674NAC3</accession>
<dbReference type="PANTHER" id="PTHR45774:SF3">
    <property type="entry name" value="BTB (POZ) DOMAIN-CONTAINING 2B-RELATED"/>
    <property type="match status" value="1"/>
</dbReference>
<feature type="domain" description="BTB" evidence="3">
    <location>
        <begin position="125"/>
        <end position="195"/>
    </location>
</feature>
<reference evidence="4" key="3">
    <citation type="submission" date="2025-09" db="UniProtKB">
        <authorList>
            <consortium name="Ensembl"/>
        </authorList>
    </citation>
    <scope>IDENTIFICATION</scope>
</reference>
<dbReference type="Gene3D" id="2.60.120.820">
    <property type="entry name" value="PHR domain"/>
    <property type="match status" value="1"/>
</dbReference>
<keyword evidence="2" id="KW-0963">Cytoplasm</keyword>
<dbReference type="GO" id="GO:0022008">
    <property type="term" value="P:neurogenesis"/>
    <property type="evidence" value="ECO:0007669"/>
    <property type="project" value="TreeGrafter"/>
</dbReference>
<dbReference type="PANTHER" id="PTHR45774">
    <property type="entry name" value="BTB/POZ DOMAIN-CONTAINING"/>
    <property type="match status" value="1"/>
</dbReference>
<dbReference type="Gene3D" id="1.25.40.420">
    <property type="match status" value="1"/>
</dbReference>
<comment type="subcellular location">
    <subcellularLocation>
        <location evidence="1">Cytoplasm</location>
    </subcellularLocation>
</comment>
<dbReference type="PROSITE" id="PS50097">
    <property type="entry name" value="BTB"/>
    <property type="match status" value="1"/>
</dbReference>
<dbReference type="SMART" id="SM00875">
    <property type="entry name" value="BACK"/>
    <property type="match status" value="1"/>
</dbReference>
<dbReference type="AlphaFoldDB" id="A0A674NAC3"/>
<dbReference type="SMART" id="SM00225">
    <property type="entry name" value="BTB"/>
    <property type="match status" value="1"/>
</dbReference>
<dbReference type="CDD" id="cd18281">
    <property type="entry name" value="BTB_POZ_BTBD1_2"/>
    <property type="match status" value="1"/>
</dbReference>
<proteinExistence type="predicted"/>